<evidence type="ECO:0000313" key="1">
    <source>
        <dbReference type="EMBL" id="PES97144.1"/>
    </source>
</evidence>
<evidence type="ECO:0000313" key="2">
    <source>
        <dbReference type="Proteomes" id="UP000220900"/>
    </source>
</evidence>
<dbReference type="AlphaFoldDB" id="A0A2A8LRW9"/>
<dbReference type="EMBL" id="NTZF01000006">
    <property type="protein sequence ID" value="PES97144.1"/>
    <property type="molecule type" value="Genomic_DNA"/>
</dbReference>
<dbReference type="Proteomes" id="UP000220900">
    <property type="component" value="Unassembled WGS sequence"/>
</dbReference>
<organism evidence="1 2">
    <name type="scientific">Bacillus cereus</name>
    <dbReference type="NCBI Taxonomy" id="1396"/>
    <lineage>
        <taxon>Bacteria</taxon>
        <taxon>Bacillati</taxon>
        <taxon>Bacillota</taxon>
        <taxon>Bacilli</taxon>
        <taxon>Bacillales</taxon>
        <taxon>Bacillaceae</taxon>
        <taxon>Bacillus</taxon>
        <taxon>Bacillus cereus group</taxon>
    </lineage>
</organism>
<proteinExistence type="predicted"/>
<accession>A0A2A8LRW9</accession>
<sequence>MFSKYLLHKLNKNKSSFFMLEERIRRRIEADRAFKWTKPSKPRDMRWLLGKLANRKFMFSKYNFHKLNKNKKALSVCWERGASEVREGNYRR</sequence>
<comment type="caution">
    <text evidence="1">The sequence shown here is derived from an EMBL/GenBank/DDBJ whole genome shotgun (WGS) entry which is preliminary data.</text>
</comment>
<gene>
    <name evidence="1" type="ORF">CN491_07550</name>
</gene>
<reference evidence="1 2" key="1">
    <citation type="submission" date="2017-09" db="EMBL/GenBank/DDBJ databases">
        <title>Large-scale bioinformatics analysis of Bacillus genomes uncovers conserved roles of natural products in bacterial physiology.</title>
        <authorList>
            <consortium name="Agbiome Team Llc"/>
            <person name="Bleich R.M."/>
            <person name="Grubbs K.J."/>
            <person name="Santa Maria K.C."/>
            <person name="Allen S.E."/>
            <person name="Farag S."/>
            <person name="Shank E.A."/>
            <person name="Bowers A."/>
        </authorList>
    </citation>
    <scope>NUCLEOTIDE SEQUENCE [LARGE SCALE GENOMIC DNA]</scope>
    <source>
        <strain evidence="1 2">AFS002368</strain>
    </source>
</reference>
<name>A0A2A8LRW9_BACCE</name>
<protein>
    <submittedName>
        <fullName evidence="1">Uncharacterized protein</fullName>
    </submittedName>
</protein>